<evidence type="ECO:0000259" key="6">
    <source>
        <dbReference type="Pfam" id="PF01979"/>
    </source>
</evidence>
<comment type="function">
    <text evidence="2">Catalyzes the reversible cyclization of carbamoyl aspartate to dihydroorotate.</text>
</comment>
<feature type="domain" description="Amidohydrolase-related" evidence="6">
    <location>
        <begin position="52"/>
        <end position="426"/>
    </location>
</feature>
<organism evidence="7 8">
    <name type="scientific">Polaribacter butkevichii</name>
    <dbReference type="NCBI Taxonomy" id="218490"/>
    <lineage>
        <taxon>Bacteria</taxon>
        <taxon>Pseudomonadati</taxon>
        <taxon>Bacteroidota</taxon>
        <taxon>Flavobacteriia</taxon>
        <taxon>Flavobacteriales</taxon>
        <taxon>Flavobacteriaceae</taxon>
    </lineage>
</organism>
<dbReference type="InterPro" id="IPR002195">
    <property type="entry name" value="Dihydroorotase_CS"/>
</dbReference>
<dbReference type="NCBIfam" id="TIGR00857">
    <property type="entry name" value="pyrC_multi"/>
    <property type="match status" value="1"/>
</dbReference>
<dbReference type="Pfam" id="PF01979">
    <property type="entry name" value="Amidohydro_1"/>
    <property type="match status" value="1"/>
</dbReference>
<dbReference type="GO" id="GO:0004038">
    <property type="term" value="F:allantoinase activity"/>
    <property type="evidence" value="ECO:0007669"/>
    <property type="project" value="TreeGrafter"/>
</dbReference>
<dbReference type="PANTHER" id="PTHR43668">
    <property type="entry name" value="ALLANTOINASE"/>
    <property type="match status" value="1"/>
</dbReference>
<dbReference type="AlphaFoldDB" id="A0A2P6C7Q2"/>
<dbReference type="CDD" id="cd01318">
    <property type="entry name" value="DHOase_IIb"/>
    <property type="match status" value="1"/>
</dbReference>
<keyword evidence="8" id="KW-1185">Reference proteome</keyword>
<dbReference type="GO" id="GO:0006145">
    <property type="term" value="P:purine nucleobase catabolic process"/>
    <property type="evidence" value="ECO:0007669"/>
    <property type="project" value="TreeGrafter"/>
</dbReference>
<dbReference type="PANTHER" id="PTHR43668:SF4">
    <property type="entry name" value="ALLANTOINASE"/>
    <property type="match status" value="1"/>
</dbReference>
<dbReference type="InterPro" id="IPR006680">
    <property type="entry name" value="Amidohydro-rel"/>
</dbReference>
<protein>
    <submittedName>
        <fullName evidence="7">Dihydroorotase</fullName>
    </submittedName>
</protein>
<dbReference type="NCBIfam" id="NF006688">
    <property type="entry name" value="PRK09236.1"/>
    <property type="match status" value="1"/>
</dbReference>
<evidence type="ECO:0000256" key="1">
    <source>
        <dbReference type="ARBA" id="ARBA00001947"/>
    </source>
</evidence>
<sequence length="446" mass="50090">MAKSTLIKNARIVNENNTFLGDVLIENELIKEISSNIKATENVEVIDADGRYLIPGFIDDQVHFREPGLTHKANIATESRAAVAGGITTFIEMPNTVPQATTQDLLEDKFTIAANDSYANYSFMFGGTNDNLEELLKTDPKKVAGIKLFLGSSTGNMLVDNEEILEKIFSSTKMIISVHCEDEATIRKNTQEFIDKYGDDIPVKYHPIIRSEEACYLSSSKAIELAKKTGARLHIFHLSTAKETELFRNDIPLEEKQITAEVCIHHLWFSDKDYDEKGTHIKWNPAVKTEKDRLGLWEALLDDRIDVLATDHAPHTLEEKDNVYTKAPSGGPLVQHAVTAVLEKVKEGVISIEKAVEKMSHNPAKLFQIEKRGFIKEGYFADIVLIDTNKSQTVSKDNILYKCGWSPFEGTTFSSTITHTFVNGNLIYNEGKFNDNIKGKRLTFNR</sequence>
<dbReference type="OrthoDB" id="9765462at2"/>
<comment type="caution">
    <text evidence="7">The sequence shown here is derived from an EMBL/GenBank/DDBJ whole genome shotgun (WGS) entry which is preliminary data.</text>
</comment>
<keyword evidence="4" id="KW-0479">Metal-binding</keyword>
<dbReference type="PROSITE" id="PS00483">
    <property type="entry name" value="DIHYDROOROTASE_2"/>
    <property type="match status" value="1"/>
</dbReference>
<accession>A0A2P6C7Q2</accession>
<evidence type="ECO:0000256" key="3">
    <source>
        <dbReference type="ARBA" id="ARBA00010286"/>
    </source>
</evidence>
<evidence type="ECO:0000313" key="8">
    <source>
        <dbReference type="Proteomes" id="UP000247345"/>
    </source>
</evidence>
<evidence type="ECO:0000256" key="4">
    <source>
        <dbReference type="ARBA" id="ARBA00022723"/>
    </source>
</evidence>
<dbReference type="SUPFAM" id="SSF51556">
    <property type="entry name" value="Metallo-dependent hydrolases"/>
    <property type="match status" value="1"/>
</dbReference>
<dbReference type="InterPro" id="IPR011059">
    <property type="entry name" value="Metal-dep_hydrolase_composite"/>
</dbReference>
<name>A0A2P6C7Q2_9FLAO</name>
<dbReference type="InterPro" id="IPR032466">
    <property type="entry name" value="Metal_Hydrolase"/>
</dbReference>
<gene>
    <name evidence="7" type="ORF">BTO14_12870</name>
</gene>
<proteinExistence type="inferred from homology"/>
<dbReference type="InterPro" id="IPR050138">
    <property type="entry name" value="DHOase/Allantoinase_Hydrolase"/>
</dbReference>
<comment type="similarity">
    <text evidence="3">Belongs to the metallo-dependent hydrolases superfamily. DHOase family. Class I DHOase subfamily.</text>
</comment>
<evidence type="ECO:0000313" key="7">
    <source>
        <dbReference type="EMBL" id="PQJ68930.1"/>
    </source>
</evidence>
<dbReference type="GO" id="GO:0046872">
    <property type="term" value="F:metal ion binding"/>
    <property type="evidence" value="ECO:0007669"/>
    <property type="project" value="UniProtKB-KW"/>
</dbReference>
<comment type="cofactor">
    <cofactor evidence="1">
        <name>Zn(2+)</name>
        <dbReference type="ChEBI" id="CHEBI:29105"/>
    </cofactor>
</comment>
<dbReference type="GO" id="GO:0005737">
    <property type="term" value="C:cytoplasm"/>
    <property type="evidence" value="ECO:0007669"/>
    <property type="project" value="TreeGrafter"/>
</dbReference>
<dbReference type="RefSeq" id="WP_105049867.1">
    <property type="nucleotide sequence ID" value="NZ_CP150661.1"/>
</dbReference>
<keyword evidence="5" id="KW-0378">Hydrolase</keyword>
<evidence type="ECO:0000256" key="5">
    <source>
        <dbReference type="ARBA" id="ARBA00022801"/>
    </source>
</evidence>
<evidence type="ECO:0000256" key="2">
    <source>
        <dbReference type="ARBA" id="ARBA00002368"/>
    </source>
</evidence>
<dbReference type="SUPFAM" id="SSF51338">
    <property type="entry name" value="Composite domain of metallo-dependent hydrolases"/>
    <property type="match status" value="1"/>
</dbReference>
<dbReference type="Proteomes" id="UP000247345">
    <property type="component" value="Unassembled WGS sequence"/>
</dbReference>
<dbReference type="Gene3D" id="3.20.20.140">
    <property type="entry name" value="Metal-dependent hydrolases"/>
    <property type="match status" value="1"/>
</dbReference>
<dbReference type="Gene3D" id="2.30.40.10">
    <property type="entry name" value="Urease, subunit C, domain 1"/>
    <property type="match status" value="1"/>
</dbReference>
<dbReference type="EMBL" id="MSCK01000002">
    <property type="protein sequence ID" value="PQJ68930.1"/>
    <property type="molecule type" value="Genomic_DNA"/>
</dbReference>
<reference evidence="7 8" key="1">
    <citation type="submission" date="2016-12" db="EMBL/GenBank/DDBJ databases">
        <title>Trade-off between light-utilization and light-protection in marine flavobacteria.</title>
        <authorList>
            <person name="Kumagai Y."/>
            <person name="Yoshizawa S."/>
            <person name="Kogure K."/>
            <person name="Iwasaki W."/>
        </authorList>
    </citation>
    <scope>NUCLEOTIDE SEQUENCE [LARGE SCALE GENOMIC DNA]</scope>
    <source>
        <strain evidence="7 8">KCTC 12100</strain>
    </source>
</reference>